<evidence type="ECO:0000256" key="3">
    <source>
        <dbReference type="ARBA" id="ARBA00023235"/>
    </source>
</evidence>
<protein>
    <recommendedName>
        <fullName evidence="1">peptidylprolyl isomerase</fullName>
        <ecNumber evidence="1">5.2.1.8</ecNumber>
    </recommendedName>
</protein>
<dbReference type="RefSeq" id="WP_145271999.1">
    <property type="nucleotide sequence ID" value="NZ_CP036426.1"/>
</dbReference>
<dbReference type="KEGG" id="tpla:ElP_39220"/>
<feature type="region of interest" description="Disordered" evidence="4">
    <location>
        <begin position="771"/>
        <end position="797"/>
    </location>
</feature>
<evidence type="ECO:0000256" key="2">
    <source>
        <dbReference type="ARBA" id="ARBA00023110"/>
    </source>
</evidence>
<dbReference type="PANTHER" id="PTHR45625">
    <property type="entry name" value="PEPTIDYL-PROLYL CIS-TRANS ISOMERASE-RELATED"/>
    <property type="match status" value="1"/>
</dbReference>
<dbReference type="InterPro" id="IPR044666">
    <property type="entry name" value="Cyclophilin_A-like"/>
</dbReference>
<dbReference type="EMBL" id="CP036426">
    <property type="protein sequence ID" value="QDV36012.1"/>
    <property type="molecule type" value="Genomic_DNA"/>
</dbReference>
<dbReference type="AlphaFoldDB" id="A0A518H5A9"/>
<feature type="region of interest" description="Disordered" evidence="4">
    <location>
        <begin position="835"/>
        <end position="866"/>
    </location>
</feature>
<dbReference type="Proteomes" id="UP000317835">
    <property type="component" value="Chromosome"/>
</dbReference>
<gene>
    <name evidence="6" type="primary">cypB_1</name>
    <name evidence="6" type="ORF">ElP_39220</name>
</gene>
<dbReference type="InterPro" id="IPR011049">
    <property type="entry name" value="Serralysin-like_metalloprot_C"/>
</dbReference>
<dbReference type="GO" id="GO:0003755">
    <property type="term" value="F:peptidyl-prolyl cis-trans isomerase activity"/>
    <property type="evidence" value="ECO:0007669"/>
    <property type="project" value="UniProtKB-KW"/>
</dbReference>
<dbReference type="SUPFAM" id="SSF50891">
    <property type="entry name" value="Cyclophilin-like"/>
    <property type="match status" value="1"/>
</dbReference>
<evidence type="ECO:0000313" key="6">
    <source>
        <dbReference type="EMBL" id="QDV36012.1"/>
    </source>
</evidence>
<feature type="region of interest" description="Disordered" evidence="4">
    <location>
        <begin position="1"/>
        <end position="27"/>
    </location>
</feature>
<dbReference type="Pfam" id="PF17963">
    <property type="entry name" value="Big_9"/>
    <property type="match status" value="3"/>
</dbReference>
<feature type="compositionally biased region" description="Basic and acidic residues" evidence="4">
    <location>
        <begin position="852"/>
        <end position="866"/>
    </location>
</feature>
<evidence type="ECO:0000256" key="1">
    <source>
        <dbReference type="ARBA" id="ARBA00013194"/>
    </source>
</evidence>
<dbReference type="InterPro" id="IPR029000">
    <property type="entry name" value="Cyclophilin-like_dom_sf"/>
</dbReference>
<keyword evidence="7" id="KW-1185">Reference proteome</keyword>
<name>A0A518H5A9_9BACT</name>
<dbReference type="InterPro" id="IPR002130">
    <property type="entry name" value="Cyclophilin-type_PPIase_dom"/>
</dbReference>
<reference evidence="6 7" key="1">
    <citation type="submission" date="2019-02" db="EMBL/GenBank/DDBJ databases">
        <title>Deep-cultivation of Planctomycetes and their phenomic and genomic characterization uncovers novel biology.</title>
        <authorList>
            <person name="Wiegand S."/>
            <person name="Jogler M."/>
            <person name="Boedeker C."/>
            <person name="Pinto D."/>
            <person name="Vollmers J."/>
            <person name="Rivas-Marin E."/>
            <person name="Kohn T."/>
            <person name="Peeters S.H."/>
            <person name="Heuer A."/>
            <person name="Rast P."/>
            <person name="Oberbeckmann S."/>
            <person name="Bunk B."/>
            <person name="Jeske O."/>
            <person name="Meyerdierks A."/>
            <person name="Storesund J.E."/>
            <person name="Kallscheuer N."/>
            <person name="Luecker S."/>
            <person name="Lage O.M."/>
            <person name="Pohl T."/>
            <person name="Merkel B.J."/>
            <person name="Hornburger P."/>
            <person name="Mueller R.-W."/>
            <person name="Bruemmer F."/>
            <person name="Labrenz M."/>
            <person name="Spormann A.M."/>
            <person name="Op den Camp H."/>
            <person name="Overmann J."/>
            <person name="Amann R."/>
            <person name="Jetten M.S.M."/>
            <person name="Mascher T."/>
            <person name="Medema M.H."/>
            <person name="Devos D.P."/>
            <person name="Kaster A.-K."/>
            <person name="Ovreas L."/>
            <person name="Rohde M."/>
            <person name="Galperin M.Y."/>
            <person name="Jogler C."/>
        </authorList>
    </citation>
    <scope>NUCLEOTIDE SEQUENCE [LARGE SCALE GENOMIC DNA]</scope>
    <source>
        <strain evidence="6 7">ElP</strain>
    </source>
</reference>
<organism evidence="6 7">
    <name type="scientific">Tautonia plasticadhaerens</name>
    <dbReference type="NCBI Taxonomy" id="2527974"/>
    <lineage>
        <taxon>Bacteria</taxon>
        <taxon>Pseudomonadati</taxon>
        <taxon>Planctomycetota</taxon>
        <taxon>Planctomycetia</taxon>
        <taxon>Isosphaerales</taxon>
        <taxon>Isosphaeraceae</taxon>
        <taxon>Tautonia</taxon>
    </lineage>
</organism>
<sequence>MRDRKRGGSIRRWLGTGEASAGRRRARRPGLEGLEARQLLVASLEPIANLTVPADLGRVVRLDGGADDQAFTASSDNPDVRVSVINGPFLSIDVSHASSGAGDPAFSGTLTFQLFEELTPITARRIQALVNQGFYTSPTTNPDPNFTNLPSKNFHRIASGFPGDQFIVQGGSANGNGTGDINQPGFPFADEFRAPLVFTGEGQLAMANAGDDTNESQFFVTTGSPRFLDFQHTIFGQLVDGFGVLSQMTQVSRNNVDAPVSPILITGTRVAQASPDGSLLIDTTSATAGESATVTVTAADGGSTDVETFQVSVVANTENQRPFLGPVEDQLTRPGQAAQFQLSAVSTNPGDQLTYAVGGGVASDGTFAPVQNATATVDASGRVTVTPNSGFEGTIELLVGVRDQVNRAGSLDAVANFDTKKLSLAVTTNNRPTATAVTVETDQNQAVTVQLAGQTGDPDSGQTLVFELTGPPVNGSIAGFNAQTGTLRYTPNTNFSGDDVFTYRVRDVGAPTPNLASAETTATVRVAEGEMINTPPTAQGQQLTVQVNTPQPVQLIGMTGDPETGQTLTYILDKSMTRGTVTDFDADTGTLLYTPPRNFVGADTLSFRVRDVGPPGPNLESEPATVSFNVIGAVNTGAVRQVGTVVMVTPPPGRLLNPTPNTIEVGMVDGRVSVTVNGQIDQFRPLISELERVVVYGTKANDTITISPDLPLLTTLDGGLGGVNRLQSNDLPSRLHGWFGRNTLRGGAARDELIGRMGRVRFLPSPGNDLAFAGDPNRFPQRGSHSDQGQGEPPTGQFFRFVNDRLVPVDTPSPRASGRVILHPPRANLAVPDFNLPGDSAAPGGTAAQQLREARAQLRQQRLDRS</sequence>
<dbReference type="Gene3D" id="2.40.100.10">
    <property type="entry name" value="Cyclophilin-like"/>
    <property type="match status" value="1"/>
</dbReference>
<dbReference type="EC" id="5.2.1.8" evidence="1"/>
<evidence type="ECO:0000313" key="7">
    <source>
        <dbReference type="Proteomes" id="UP000317835"/>
    </source>
</evidence>
<keyword evidence="3 6" id="KW-0413">Isomerase</keyword>
<dbReference type="CDD" id="cd00317">
    <property type="entry name" value="cyclophilin"/>
    <property type="match status" value="1"/>
</dbReference>
<proteinExistence type="predicted"/>
<dbReference type="PROSITE" id="PS50072">
    <property type="entry name" value="CSA_PPIASE_2"/>
    <property type="match status" value="1"/>
</dbReference>
<dbReference type="PRINTS" id="PR00153">
    <property type="entry name" value="CSAPPISMRASE"/>
</dbReference>
<dbReference type="Pfam" id="PF00160">
    <property type="entry name" value="Pro_isomerase"/>
    <property type="match status" value="1"/>
</dbReference>
<accession>A0A518H5A9</accession>
<dbReference type="PANTHER" id="PTHR45625:SF4">
    <property type="entry name" value="PEPTIDYLPROLYL ISOMERASE DOMAIN AND WD REPEAT-CONTAINING PROTEIN 1"/>
    <property type="match status" value="1"/>
</dbReference>
<dbReference type="Gene3D" id="2.60.40.3440">
    <property type="match status" value="1"/>
</dbReference>
<evidence type="ECO:0000259" key="5">
    <source>
        <dbReference type="PROSITE" id="PS50072"/>
    </source>
</evidence>
<evidence type="ECO:0000256" key="4">
    <source>
        <dbReference type="SAM" id="MobiDB-lite"/>
    </source>
</evidence>
<keyword evidence="2" id="KW-0697">Rotamase</keyword>
<dbReference type="OrthoDB" id="270889at2"/>
<feature type="domain" description="PPIase cyclophilin-type" evidence="5">
    <location>
        <begin position="108"/>
        <end position="270"/>
    </location>
</feature>
<dbReference type="SUPFAM" id="SSF51120">
    <property type="entry name" value="beta-Roll"/>
    <property type="match status" value="1"/>
</dbReference>